<feature type="compositionally biased region" description="Basic and acidic residues" evidence="1">
    <location>
        <begin position="14"/>
        <end position="25"/>
    </location>
</feature>
<reference evidence="2 3" key="1">
    <citation type="journal article" date="2013" name="PLoS Genet.">
        <title>Distinctive expansion of potential virulence genes in the genome of the oomycete fish pathogen Saprolegnia parasitica.</title>
        <authorList>
            <person name="Jiang R.H."/>
            <person name="de Bruijn I."/>
            <person name="Haas B.J."/>
            <person name="Belmonte R."/>
            <person name="Lobach L."/>
            <person name="Christie J."/>
            <person name="van den Ackerveken G."/>
            <person name="Bottin A."/>
            <person name="Bulone V."/>
            <person name="Diaz-Moreno S.M."/>
            <person name="Dumas B."/>
            <person name="Fan L."/>
            <person name="Gaulin E."/>
            <person name="Govers F."/>
            <person name="Grenville-Briggs L.J."/>
            <person name="Horner N.R."/>
            <person name="Levin J.Z."/>
            <person name="Mammella M."/>
            <person name="Meijer H.J."/>
            <person name="Morris P."/>
            <person name="Nusbaum C."/>
            <person name="Oome S."/>
            <person name="Phillips A.J."/>
            <person name="van Rooyen D."/>
            <person name="Rzeszutek E."/>
            <person name="Saraiva M."/>
            <person name="Secombes C.J."/>
            <person name="Seidl M.F."/>
            <person name="Snel B."/>
            <person name="Stassen J.H."/>
            <person name="Sykes S."/>
            <person name="Tripathy S."/>
            <person name="van den Berg H."/>
            <person name="Vega-Arreguin J.C."/>
            <person name="Wawra S."/>
            <person name="Young S.K."/>
            <person name="Zeng Q."/>
            <person name="Dieguez-Uribeondo J."/>
            <person name="Russ C."/>
            <person name="Tyler B.M."/>
            <person name="van West P."/>
        </authorList>
    </citation>
    <scope>NUCLEOTIDE SEQUENCE [LARGE SCALE GENOMIC DNA]</scope>
    <source>
        <strain evidence="2 3">CBS 223.65</strain>
    </source>
</reference>
<dbReference type="EMBL" id="KK583238">
    <property type="protein sequence ID" value="KDO24794.1"/>
    <property type="molecule type" value="Genomic_DNA"/>
</dbReference>
<dbReference type="OrthoDB" id="71603at2759"/>
<dbReference type="RefSeq" id="XP_012204527.1">
    <property type="nucleotide sequence ID" value="XM_012349137.1"/>
</dbReference>
<dbReference type="VEuPathDB" id="FungiDB:SPRG_20825"/>
<protein>
    <recommendedName>
        <fullName evidence="4">BZIP domain-containing protein</fullName>
    </recommendedName>
</protein>
<feature type="region of interest" description="Disordered" evidence="1">
    <location>
        <begin position="1"/>
        <end position="26"/>
    </location>
</feature>
<evidence type="ECO:0000256" key="1">
    <source>
        <dbReference type="SAM" id="MobiDB-lite"/>
    </source>
</evidence>
<dbReference type="KEGG" id="spar:SPRG_20825"/>
<dbReference type="Proteomes" id="UP000030745">
    <property type="component" value="Unassembled WGS sequence"/>
</dbReference>
<accession>A0A067C203</accession>
<evidence type="ECO:0000313" key="3">
    <source>
        <dbReference type="Proteomes" id="UP000030745"/>
    </source>
</evidence>
<organism evidence="2 3">
    <name type="scientific">Saprolegnia parasitica (strain CBS 223.65)</name>
    <dbReference type="NCBI Taxonomy" id="695850"/>
    <lineage>
        <taxon>Eukaryota</taxon>
        <taxon>Sar</taxon>
        <taxon>Stramenopiles</taxon>
        <taxon>Oomycota</taxon>
        <taxon>Saprolegniomycetes</taxon>
        <taxon>Saprolegniales</taxon>
        <taxon>Saprolegniaceae</taxon>
        <taxon>Saprolegnia</taxon>
    </lineage>
</organism>
<sequence length="253" mass="28183">MLPTDPATSPAPRASKETKRGDAAKRKLGTRLRQLRYVAQKREHLEHLEGSVQQLHCHVARCEGQLEVLRAVNAPHDSALSTAVEFFASFRHGYQVHRPHMQANQDAFLHSVMRHDLLFMNERGIEKLFAQWRASHAIFPSIEMVPTGFDVRACDDAYLVVAPGVLHLRISRMSLQCLCPHVLQNEWLVQRLLGQVLSMPIVNTFHFLPDGSITRMDTAASIVPALLALVGAENALLIVDGAKIQANGELTIP</sequence>
<gene>
    <name evidence="2" type="ORF">SPRG_20825</name>
</gene>
<dbReference type="GeneID" id="24141843"/>
<evidence type="ECO:0008006" key="4">
    <source>
        <dbReference type="Google" id="ProtNLM"/>
    </source>
</evidence>
<dbReference type="AlphaFoldDB" id="A0A067C203"/>
<name>A0A067C203_SAPPC</name>
<proteinExistence type="predicted"/>
<keyword evidence="3" id="KW-1185">Reference proteome</keyword>
<evidence type="ECO:0000313" key="2">
    <source>
        <dbReference type="EMBL" id="KDO24794.1"/>
    </source>
</evidence>